<dbReference type="PANTHER" id="PTHR31048">
    <property type="entry name" value="OS03G0233200 PROTEIN"/>
    <property type="match status" value="1"/>
</dbReference>
<keyword evidence="3" id="KW-1185">Reference proteome</keyword>
<sequence>MACSANRRRALAAPSLSHIITTVVAGAAIIGRSAQASQVPKVKFHWEASSSGQFKRGSAAKREPTFDDWDGKVPLNITNNCDSTIWPGITSQAGSGPGTGGFELGPGEQRGLWVSPDWQGRVWGRTNCTVDGDSCQCMTGDCFGKLDCEFSGATPATLAEFTLSGGIEGMQTFYDLSLVDGYNIPMGINYIPAENTTFIPPNLTNCACIATAGWLYSNAGTGTYYTNSSYPVPLETYETNDDIRNWCPWPYLKFPPTKPGDGIYPYPDDHIERPTFSPCNSACAATGSDRDCCEGEYRDPNICRPSAYSQNIKAICPDAYSFAFDDQSSTFIIPKGGGWEVVMCPEGRSTNILRQLGAEMSELANSGTLSEATVDRLKNATYVQAVREAAGIALLPAWGLAATGALLSIVFISM</sequence>
<dbReference type="Proteomes" id="UP000813444">
    <property type="component" value="Unassembled WGS sequence"/>
</dbReference>
<evidence type="ECO:0000313" key="2">
    <source>
        <dbReference type="EMBL" id="KAH7316472.1"/>
    </source>
</evidence>
<name>A0A8K0WQ56_9HYPO</name>
<reference evidence="2" key="1">
    <citation type="journal article" date="2021" name="Nat. Commun.">
        <title>Genetic determinants of endophytism in the Arabidopsis root mycobiome.</title>
        <authorList>
            <person name="Mesny F."/>
            <person name="Miyauchi S."/>
            <person name="Thiergart T."/>
            <person name="Pickel B."/>
            <person name="Atanasova L."/>
            <person name="Karlsson M."/>
            <person name="Huettel B."/>
            <person name="Barry K.W."/>
            <person name="Haridas S."/>
            <person name="Chen C."/>
            <person name="Bauer D."/>
            <person name="Andreopoulos W."/>
            <person name="Pangilinan J."/>
            <person name="LaButti K."/>
            <person name="Riley R."/>
            <person name="Lipzen A."/>
            <person name="Clum A."/>
            <person name="Drula E."/>
            <person name="Henrissat B."/>
            <person name="Kohler A."/>
            <person name="Grigoriev I.V."/>
            <person name="Martin F.M."/>
            <person name="Hacquard S."/>
        </authorList>
    </citation>
    <scope>NUCLEOTIDE SEQUENCE</scope>
    <source>
        <strain evidence="2">MPI-CAGE-CH-0235</strain>
    </source>
</reference>
<dbReference type="SUPFAM" id="SSF49870">
    <property type="entry name" value="Osmotin, thaumatin-like protein"/>
    <property type="match status" value="1"/>
</dbReference>
<organism evidence="2 3">
    <name type="scientific">Stachybotrys elegans</name>
    <dbReference type="NCBI Taxonomy" id="80388"/>
    <lineage>
        <taxon>Eukaryota</taxon>
        <taxon>Fungi</taxon>
        <taxon>Dikarya</taxon>
        <taxon>Ascomycota</taxon>
        <taxon>Pezizomycotina</taxon>
        <taxon>Sordariomycetes</taxon>
        <taxon>Hypocreomycetidae</taxon>
        <taxon>Hypocreales</taxon>
        <taxon>Stachybotryaceae</taxon>
        <taxon>Stachybotrys</taxon>
    </lineage>
</organism>
<dbReference type="SMART" id="SM00205">
    <property type="entry name" value="THN"/>
    <property type="match status" value="1"/>
</dbReference>
<accession>A0A8K0WQ56</accession>
<dbReference type="AlphaFoldDB" id="A0A8K0WQ56"/>
<feature type="transmembrane region" description="Helical" evidence="1">
    <location>
        <begin position="389"/>
        <end position="412"/>
    </location>
</feature>
<keyword evidence="1" id="KW-0472">Membrane</keyword>
<evidence type="ECO:0000256" key="1">
    <source>
        <dbReference type="SAM" id="Phobius"/>
    </source>
</evidence>
<keyword evidence="1" id="KW-0812">Transmembrane</keyword>
<keyword evidence="1" id="KW-1133">Transmembrane helix</keyword>
<dbReference type="PROSITE" id="PS51367">
    <property type="entry name" value="THAUMATIN_2"/>
    <property type="match status" value="1"/>
</dbReference>
<gene>
    <name evidence="2" type="ORF">B0I35DRAFT_479313</name>
</gene>
<dbReference type="InterPro" id="IPR001938">
    <property type="entry name" value="Thaumatin"/>
</dbReference>
<protein>
    <submittedName>
        <fullName evidence="2">Thaumatin family protein</fullName>
    </submittedName>
</protein>
<comment type="caution">
    <text evidence="2">The sequence shown here is derived from an EMBL/GenBank/DDBJ whole genome shotgun (WGS) entry which is preliminary data.</text>
</comment>
<dbReference type="PRINTS" id="PR00347">
    <property type="entry name" value="THAUMATIN"/>
</dbReference>
<dbReference type="EMBL" id="JAGPNK010000008">
    <property type="protein sequence ID" value="KAH7316472.1"/>
    <property type="molecule type" value="Genomic_DNA"/>
</dbReference>
<evidence type="ECO:0000313" key="3">
    <source>
        <dbReference type="Proteomes" id="UP000813444"/>
    </source>
</evidence>
<dbReference type="Gene3D" id="2.60.110.10">
    <property type="entry name" value="Thaumatin"/>
    <property type="match status" value="1"/>
</dbReference>
<proteinExistence type="predicted"/>
<dbReference type="OrthoDB" id="430315at2759"/>
<dbReference type="Pfam" id="PF00314">
    <property type="entry name" value="Thaumatin"/>
    <property type="match status" value="1"/>
</dbReference>
<dbReference type="InterPro" id="IPR037176">
    <property type="entry name" value="Osmotin/thaumatin-like_sf"/>
</dbReference>